<dbReference type="UniPathway" id="UPA00796">
    <property type="reaction ID" value="UER00771"/>
</dbReference>
<evidence type="ECO:0000259" key="14">
    <source>
        <dbReference type="Pfam" id="PF01370"/>
    </source>
</evidence>
<keyword evidence="9" id="KW-0472">Membrane</keyword>
<keyword evidence="6" id="KW-1133">Transmembrane helix</keyword>
<protein>
    <submittedName>
        <fullName evidence="15">dTDP-glucose 4,6-dehydratase</fullName>
        <ecNumber evidence="15">4.2.1.46</ecNumber>
    </submittedName>
</protein>
<dbReference type="GO" id="GO:0033320">
    <property type="term" value="P:UDP-D-xylose biosynthetic process"/>
    <property type="evidence" value="ECO:0007669"/>
    <property type="project" value="UniProtKB-UniPathway"/>
</dbReference>
<evidence type="ECO:0000256" key="1">
    <source>
        <dbReference type="ARBA" id="ARBA00001911"/>
    </source>
</evidence>
<proteinExistence type="predicted"/>
<comment type="subcellular location">
    <subcellularLocation>
        <location evidence="2">Golgi apparatus membrane</location>
        <topology evidence="2">Single-pass type II membrane protein</topology>
    </subcellularLocation>
    <subcellularLocation>
        <location evidence="12">Golgi apparatus</location>
        <location evidence="12">Golgi stack membrane</location>
    </subcellularLocation>
</comment>
<feature type="domain" description="NAD-dependent epimerase/dehydratase" evidence="14">
    <location>
        <begin position="9"/>
        <end position="244"/>
    </location>
</feature>
<dbReference type="InterPro" id="IPR001509">
    <property type="entry name" value="Epimerase_deHydtase"/>
</dbReference>
<evidence type="ECO:0000256" key="13">
    <source>
        <dbReference type="SAM" id="MobiDB-lite"/>
    </source>
</evidence>
<dbReference type="GO" id="GO:0048040">
    <property type="term" value="F:UDP-glucuronate decarboxylase activity"/>
    <property type="evidence" value="ECO:0007669"/>
    <property type="project" value="TreeGrafter"/>
</dbReference>
<keyword evidence="8" id="KW-0333">Golgi apparatus</keyword>
<accession>A0A7Z0EMN1</accession>
<feature type="region of interest" description="Disordered" evidence="13">
    <location>
        <begin position="315"/>
        <end position="337"/>
    </location>
</feature>
<sequence length="337" mass="36726">MSDRYTRTALVTGGAGFIGSHLCERLLEEGARVLCVDNFSTGRRENVRHLLDDPGFTLTEADLVEPLDLPERLDVVFHLASAASPADYLRLPVETLEAGSLGTRHALALAERSGARLVLASTSEVYGDPLEYPQRESYWGNVNPVGPRSVYDESKRYAESLTMAHRRARGADVGIARIFNCYGPRLRKDDGRVIPTFINQALAGEPLTVAGSGHQTRSVCYVDDTVRGLLALADSDCVGPVNIGSDEELTVLGLAEYVRNFTGSRSEIDFVARPADDPVHRRPDLSLATSLLGWRPEIRLKEGIRRTVEHFVEERARHGDGAPAAPATAVGAEGERP</sequence>
<keyword evidence="5" id="KW-0735">Signal-anchor</keyword>
<dbReference type="SUPFAM" id="SSF51735">
    <property type="entry name" value="NAD(P)-binding Rossmann-fold domains"/>
    <property type="match status" value="1"/>
</dbReference>
<dbReference type="PANTHER" id="PTHR43078">
    <property type="entry name" value="UDP-GLUCURONIC ACID DECARBOXYLASE-RELATED"/>
    <property type="match status" value="1"/>
</dbReference>
<dbReference type="Proteomes" id="UP000572051">
    <property type="component" value="Unassembled WGS sequence"/>
</dbReference>
<dbReference type="CDD" id="cd05230">
    <property type="entry name" value="UGD_SDR_e"/>
    <property type="match status" value="1"/>
</dbReference>
<dbReference type="EC" id="4.2.1.46" evidence="15"/>
<dbReference type="PANTHER" id="PTHR43078:SF6">
    <property type="entry name" value="UDP-GLUCURONIC ACID DECARBOXYLASE 1"/>
    <property type="match status" value="1"/>
</dbReference>
<dbReference type="GO" id="GO:0042732">
    <property type="term" value="P:D-xylose metabolic process"/>
    <property type="evidence" value="ECO:0007669"/>
    <property type="project" value="InterPro"/>
</dbReference>
<dbReference type="InterPro" id="IPR044516">
    <property type="entry name" value="UXS-like"/>
</dbReference>
<evidence type="ECO:0000256" key="3">
    <source>
        <dbReference type="ARBA" id="ARBA00022692"/>
    </source>
</evidence>
<comment type="caution">
    <text evidence="15">The sequence shown here is derived from an EMBL/GenBank/DDBJ whole genome shotgun (WGS) entry which is preliminary data.</text>
</comment>
<gene>
    <name evidence="15" type="ORF">HNR10_001944</name>
</gene>
<evidence type="ECO:0000256" key="6">
    <source>
        <dbReference type="ARBA" id="ARBA00022989"/>
    </source>
</evidence>
<dbReference type="GO" id="GO:0070403">
    <property type="term" value="F:NAD+ binding"/>
    <property type="evidence" value="ECO:0007669"/>
    <property type="project" value="InterPro"/>
</dbReference>
<feature type="compositionally biased region" description="Low complexity" evidence="13">
    <location>
        <begin position="321"/>
        <end position="337"/>
    </location>
</feature>
<keyword evidence="4" id="KW-0210">Decarboxylase</keyword>
<evidence type="ECO:0000256" key="4">
    <source>
        <dbReference type="ARBA" id="ARBA00022793"/>
    </source>
</evidence>
<dbReference type="Pfam" id="PF01370">
    <property type="entry name" value="Epimerase"/>
    <property type="match status" value="1"/>
</dbReference>
<organism evidence="15 16">
    <name type="scientific">Nocardiopsis aegyptia</name>
    <dbReference type="NCBI Taxonomy" id="220378"/>
    <lineage>
        <taxon>Bacteria</taxon>
        <taxon>Bacillati</taxon>
        <taxon>Actinomycetota</taxon>
        <taxon>Actinomycetes</taxon>
        <taxon>Streptosporangiales</taxon>
        <taxon>Nocardiopsidaceae</taxon>
        <taxon>Nocardiopsis</taxon>
    </lineage>
</organism>
<dbReference type="EMBL" id="JACCFS010000001">
    <property type="protein sequence ID" value="NYJ34063.1"/>
    <property type="molecule type" value="Genomic_DNA"/>
</dbReference>
<evidence type="ECO:0000256" key="5">
    <source>
        <dbReference type="ARBA" id="ARBA00022968"/>
    </source>
</evidence>
<comment type="cofactor">
    <cofactor evidence="1">
        <name>NAD(+)</name>
        <dbReference type="ChEBI" id="CHEBI:57540"/>
    </cofactor>
</comment>
<evidence type="ECO:0000256" key="12">
    <source>
        <dbReference type="ARBA" id="ARBA00037859"/>
    </source>
</evidence>
<evidence type="ECO:0000256" key="2">
    <source>
        <dbReference type="ARBA" id="ARBA00004323"/>
    </source>
</evidence>
<evidence type="ECO:0000313" key="16">
    <source>
        <dbReference type="Proteomes" id="UP000572051"/>
    </source>
</evidence>
<dbReference type="GO" id="GO:0008460">
    <property type="term" value="F:dTDP-glucose 4,6-dehydratase activity"/>
    <property type="evidence" value="ECO:0007669"/>
    <property type="project" value="UniProtKB-EC"/>
</dbReference>
<keyword evidence="7" id="KW-0520">NAD</keyword>
<keyword evidence="10" id="KW-0325">Glycoprotein</keyword>
<evidence type="ECO:0000313" key="15">
    <source>
        <dbReference type="EMBL" id="NYJ34063.1"/>
    </source>
</evidence>
<dbReference type="AlphaFoldDB" id="A0A7Z0EMN1"/>
<keyword evidence="16" id="KW-1185">Reference proteome</keyword>
<dbReference type="GO" id="GO:0005737">
    <property type="term" value="C:cytoplasm"/>
    <property type="evidence" value="ECO:0007669"/>
    <property type="project" value="TreeGrafter"/>
</dbReference>
<dbReference type="Gene3D" id="3.90.25.10">
    <property type="entry name" value="UDP-galactose 4-epimerase, domain 1"/>
    <property type="match status" value="1"/>
</dbReference>
<evidence type="ECO:0000256" key="11">
    <source>
        <dbReference type="ARBA" id="ARBA00023239"/>
    </source>
</evidence>
<dbReference type="RefSeq" id="WP_179822525.1">
    <property type="nucleotide sequence ID" value="NZ_JACCFS010000001.1"/>
</dbReference>
<evidence type="ECO:0000256" key="7">
    <source>
        <dbReference type="ARBA" id="ARBA00023027"/>
    </source>
</evidence>
<reference evidence="15 16" key="1">
    <citation type="submission" date="2020-07" db="EMBL/GenBank/DDBJ databases">
        <title>Sequencing the genomes of 1000 actinobacteria strains.</title>
        <authorList>
            <person name="Klenk H.-P."/>
        </authorList>
    </citation>
    <scope>NUCLEOTIDE SEQUENCE [LARGE SCALE GENOMIC DNA]</scope>
    <source>
        <strain evidence="15 16">DSM 44442</strain>
    </source>
</reference>
<evidence type="ECO:0000256" key="9">
    <source>
        <dbReference type="ARBA" id="ARBA00023136"/>
    </source>
</evidence>
<dbReference type="Gene3D" id="3.40.50.720">
    <property type="entry name" value="NAD(P)-binding Rossmann-like Domain"/>
    <property type="match status" value="1"/>
</dbReference>
<name>A0A7Z0EMN1_9ACTN</name>
<dbReference type="InterPro" id="IPR036291">
    <property type="entry name" value="NAD(P)-bd_dom_sf"/>
</dbReference>
<keyword evidence="3" id="KW-0812">Transmembrane</keyword>
<evidence type="ECO:0000256" key="8">
    <source>
        <dbReference type="ARBA" id="ARBA00023034"/>
    </source>
</evidence>
<dbReference type="FunFam" id="3.40.50.720:FF:000065">
    <property type="entry name" value="UDP-glucuronic acid decarboxylase 1"/>
    <property type="match status" value="1"/>
</dbReference>
<evidence type="ECO:0000256" key="10">
    <source>
        <dbReference type="ARBA" id="ARBA00023180"/>
    </source>
</evidence>
<keyword evidence="11 15" id="KW-0456">Lyase</keyword>